<keyword evidence="1" id="KW-1133">Transmembrane helix</keyword>
<gene>
    <name evidence="2" type="ORF">SAMN04487987_11192</name>
</gene>
<dbReference type="Proteomes" id="UP000199439">
    <property type="component" value="Unassembled WGS sequence"/>
</dbReference>
<sequence length="109" mass="11750">MDNIQTQFAIAGIINGLVQFIILVASIIILVKKKSIATVLLCVGSLLNIIGFVGGYIYNAIAAQNGTEAILNAQVTLHFFNAFSIFIFGVGLLLLALNHFVKQSTDRLI</sequence>
<proteinExistence type="predicted"/>
<protein>
    <submittedName>
        <fullName evidence="2">Uncharacterized protein</fullName>
    </submittedName>
</protein>
<keyword evidence="3" id="KW-1185">Reference proteome</keyword>
<feature type="transmembrane region" description="Helical" evidence="1">
    <location>
        <begin position="6"/>
        <end position="31"/>
    </location>
</feature>
<name>A0A1I1S370_9FLAO</name>
<evidence type="ECO:0000256" key="1">
    <source>
        <dbReference type="SAM" id="Phobius"/>
    </source>
</evidence>
<evidence type="ECO:0000313" key="3">
    <source>
        <dbReference type="Proteomes" id="UP000199439"/>
    </source>
</evidence>
<dbReference type="OrthoDB" id="1449637at2"/>
<reference evidence="3" key="1">
    <citation type="submission" date="2016-10" db="EMBL/GenBank/DDBJ databases">
        <authorList>
            <person name="Varghese N."/>
            <person name="Submissions S."/>
        </authorList>
    </citation>
    <scope>NUCLEOTIDE SEQUENCE [LARGE SCALE GENOMIC DNA]</scope>
    <source>
        <strain evidence="3">DSM 25730</strain>
    </source>
</reference>
<keyword evidence="1" id="KW-0472">Membrane</keyword>
<dbReference type="STRING" id="870482.SAMN04487987_11192"/>
<evidence type="ECO:0000313" key="2">
    <source>
        <dbReference type="EMBL" id="SFD38213.1"/>
    </source>
</evidence>
<feature type="transmembrane region" description="Helical" evidence="1">
    <location>
        <begin position="78"/>
        <end position="101"/>
    </location>
</feature>
<accession>A0A1I1S370</accession>
<dbReference type="RefSeq" id="WP_092853523.1">
    <property type="nucleotide sequence ID" value="NZ_FOMI01000011.1"/>
</dbReference>
<keyword evidence="1" id="KW-0812">Transmembrane</keyword>
<feature type="transmembrane region" description="Helical" evidence="1">
    <location>
        <begin position="38"/>
        <end position="58"/>
    </location>
</feature>
<dbReference type="AlphaFoldDB" id="A0A1I1S370"/>
<dbReference type="EMBL" id="FOMI01000011">
    <property type="protein sequence ID" value="SFD38213.1"/>
    <property type="molecule type" value="Genomic_DNA"/>
</dbReference>
<organism evidence="2 3">
    <name type="scientific">Algibacter pectinivorans</name>
    <dbReference type="NCBI Taxonomy" id="870482"/>
    <lineage>
        <taxon>Bacteria</taxon>
        <taxon>Pseudomonadati</taxon>
        <taxon>Bacteroidota</taxon>
        <taxon>Flavobacteriia</taxon>
        <taxon>Flavobacteriales</taxon>
        <taxon>Flavobacteriaceae</taxon>
        <taxon>Algibacter</taxon>
    </lineage>
</organism>